<sequence>MTKRLAESPLVPQRTPKKPKTTKKTADIEAAPIDRIGRSRISETTASTEEEAALPVDDDQDTSLVSDEVASTPQDKKGAKASTPKKKGQKALAIKENGVKASVPKEGSKAGVSKAKAQKPPVGDGFLPYVHTVDKPPSNPFWGRKPISGDPRPHPDQPSARASNGQTNPPLFENRGYRYKRGTRYVKHHYNLDPHNIELLPQNRDQVDLLPVPLIDKRPKHPRKDPEPKQIPEVYCYGRVPKDWQYRQSIKALNDRRYQAIDRVTMDGPWTRIEQHYLASLLQENPDASIWEITELHNDRFMNKDFKENIGFAMGSLSTGRTVESVRYQYTAYKPFYDRGQAPVVRWRGDKSVEGIALAKKIPEKFGPPSKAEERAHDKAHGGTEESDDDDDTPKMRSPEKEISGNANPFLGQDKLDDDEEELLALAVDYNDDDTLPSLGGDDDAEETEEMIEEQDRGREIQVDSDVHATRDIEVDENYDNEL</sequence>
<protein>
    <recommendedName>
        <fullName evidence="4">Myb-like domain-containing protein</fullName>
    </recommendedName>
</protein>
<gene>
    <name evidence="2" type="ORF">ALTATR162_LOCUS553</name>
</gene>
<evidence type="ECO:0000313" key="3">
    <source>
        <dbReference type="Proteomes" id="UP000676310"/>
    </source>
</evidence>
<evidence type="ECO:0000256" key="1">
    <source>
        <dbReference type="SAM" id="MobiDB-lite"/>
    </source>
</evidence>
<dbReference type="AlphaFoldDB" id="A0A8J2MW63"/>
<reference evidence="2" key="1">
    <citation type="submission" date="2021-05" db="EMBL/GenBank/DDBJ databases">
        <authorList>
            <person name="Stam R."/>
        </authorList>
    </citation>
    <scope>NUCLEOTIDE SEQUENCE</scope>
    <source>
        <strain evidence="2">CS162</strain>
    </source>
</reference>
<feature type="compositionally biased region" description="Polar residues" evidence="1">
    <location>
        <begin position="160"/>
        <end position="169"/>
    </location>
</feature>
<comment type="caution">
    <text evidence="2">The sequence shown here is derived from an EMBL/GenBank/DDBJ whole genome shotgun (WGS) entry which is preliminary data.</text>
</comment>
<dbReference type="RefSeq" id="XP_043164082.1">
    <property type="nucleotide sequence ID" value="XM_043308147.1"/>
</dbReference>
<dbReference type="GeneID" id="67017318"/>
<feature type="compositionally biased region" description="Polar residues" evidence="1">
    <location>
        <begin position="62"/>
        <end position="73"/>
    </location>
</feature>
<dbReference type="OrthoDB" id="3786150at2759"/>
<feature type="compositionally biased region" description="Basic and acidic residues" evidence="1">
    <location>
        <begin position="393"/>
        <end position="403"/>
    </location>
</feature>
<feature type="region of interest" description="Disordered" evidence="1">
    <location>
        <begin position="360"/>
        <end position="483"/>
    </location>
</feature>
<feature type="compositionally biased region" description="Acidic residues" evidence="1">
    <location>
        <begin position="474"/>
        <end position="483"/>
    </location>
</feature>
<feature type="compositionally biased region" description="Acidic residues" evidence="1">
    <location>
        <begin position="48"/>
        <end position="61"/>
    </location>
</feature>
<dbReference type="EMBL" id="CAJRGZ010000015">
    <property type="protein sequence ID" value="CAG5139727.1"/>
    <property type="molecule type" value="Genomic_DNA"/>
</dbReference>
<evidence type="ECO:0008006" key="4">
    <source>
        <dbReference type="Google" id="ProtNLM"/>
    </source>
</evidence>
<keyword evidence="3" id="KW-1185">Reference proteome</keyword>
<feature type="region of interest" description="Disordered" evidence="1">
    <location>
        <begin position="1"/>
        <end position="177"/>
    </location>
</feature>
<feature type="compositionally biased region" description="Acidic residues" evidence="1">
    <location>
        <begin position="430"/>
        <end position="453"/>
    </location>
</feature>
<feature type="compositionally biased region" description="Basic and acidic residues" evidence="1">
    <location>
        <begin position="371"/>
        <end position="384"/>
    </location>
</feature>
<proteinExistence type="predicted"/>
<name>A0A8J2MW63_9PLEO</name>
<evidence type="ECO:0000313" key="2">
    <source>
        <dbReference type="EMBL" id="CAG5139727.1"/>
    </source>
</evidence>
<feature type="compositionally biased region" description="Basic and acidic residues" evidence="1">
    <location>
        <begin position="454"/>
        <end position="473"/>
    </location>
</feature>
<dbReference type="Proteomes" id="UP000676310">
    <property type="component" value="Unassembled WGS sequence"/>
</dbReference>
<organism evidence="2 3">
    <name type="scientific">Alternaria atra</name>
    <dbReference type="NCBI Taxonomy" id="119953"/>
    <lineage>
        <taxon>Eukaryota</taxon>
        <taxon>Fungi</taxon>
        <taxon>Dikarya</taxon>
        <taxon>Ascomycota</taxon>
        <taxon>Pezizomycotina</taxon>
        <taxon>Dothideomycetes</taxon>
        <taxon>Pleosporomycetidae</taxon>
        <taxon>Pleosporales</taxon>
        <taxon>Pleosporineae</taxon>
        <taxon>Pleosporaceae</taxon>
        <taxon>Alternaria</taxon>
        <taxon>Alternaria sect. Ulocladioides</taxon>
    </lineage>
</organism>
<accession>A0A8J2MW63</accession>